<dbReference type="OrthoDB" id="3557394at2759"/>
<keyword evidence="3" id="KW-1185">Reference proteome</keyword>
<dbReference type="EMBL" id="SWKU01000014">
    <property type="protein sequence ID" value="KAF3000693.1"/>
    <property type="molecule type" value="Genomic_DNA"/>
</dbReference>
<name>A0A9P4TAY1_CURKU</name>
<reference evidence="2" key="1">
    <citation type="submission" date="2019-04" db="EMBL/GenBank/DDBJ databases">
        <title>Sequencing of skin fungus with MAO and IRED activity.</title>
        <authorList>
            <person name="Marsaioli A.J."/>
            <person name="Bonatto J.M.C."/>
            <person name="Reis Junior O."/>
        </authorList>
    </citation>
    <scope>NUCLEOTIDE SEQUENCE</scope>
    <source>
        <strain evidence="2">30M1</strain>
    </source>
</reference>
<protein>
    <recommendedName>
        <fullName evidence="1">Heterokaryon incompatibility domain-containing protein</fullName>
    </recommendedName>
</protein>
<dbReference type="InterPro" id="IPR010730">
    <property type="entry name" value="HET"/>
</dbReference>
<feature type="domain" description="Heterokaryon incompatibility" evidence="1">
    <location>
        <begin position="17"/>
        <end position="172"/>
    </location>
</feature>
<dbReference type="AlphaFoldDB" id="A0A9P4TAY1"/>
<dbReference type="InterPro" id="IPR052895">
    <property type="entry name" value="HetReg/Transcr_Mod"/>
</dbReference>
<gene>
    <name evidence="2" type="ORF">E8E13_002202</name>
</gene>
<organism evidence="2 3">
    <name type="scientific">Curvularia kusanoi</name>
    <name type="common">Cochliobolus kusanoi</name>
    <dbReference type="NCBI Taxonomy" id="90978"/>
    <lineage>
        <taxon>Eukaryota</taxon>
        <taxon>Fungi</taxon>
        <taxon>Dikarya</taxon>
        <taxon>Ascomycota</taxon>
        <taxon>Pezizomycotina</taxon>
        <taxon>Dothideomycetes</taxon>
        <taxon>Pleosporomycetidae</taxon>
        <taxon>Pleosporales</taxon>
        <taxon>Pleosporineae</taxon>
        <taxon>Pleosporaceae</taxon>
        <taxon>Curvularia</taxon>
    </lineage>
</organism>
<dbReference type="PANTHER" id="PTHR24148:SF73">
    <property type="entry name" value="HET DOMAIN PROTEIN (AFU_ORTHOLOGUE AFUA_8G01020)"/>
    <property type="match status" value="1"/>
</dbReference>
<evidence type="ECO:0000313" key="3">
    <source>
        <dbReference type="Proteomes" id="UP000801428"/>
    </source>
</evidence>
<dbReference type="Pfam" id="PF06985">
    <property type="entry name" value="HET"/>
    <property type="match status" value="1"/>
</dbReference>
<dbReference type="Proteomes" id="UP000801428">
    <property type="component" value="Unassembled WGS sequence"/>
</dbReference>
<comment type="caution">
    <text evidence="2">The sequence shown here is derived from an EMBL/GenBank/DDBJ whole genome shotgun (WGS) entry which is preliminary data.</text>
</comment>
<sequence length="414" mass="46989">MLLGVSDLHMNNFEARFEALSYVWGDEHAKRTVQISGYSVEVTRMLYTAFEHLRYPLEKRTLWIDQVCIDQTNDDEKSHQVSLMRTIYKKCSQCVVWLGGIPSDKGFSKLDAEVAMAFIHTMAYGRYDLSEVDPKIRTFLANDVSGKKARKAFEALIMGGNPWWSRVWTLQEASLPAEATLHWGPLCVPLETVELAARRLKATDPRDKVYSFLGLFPSTSLSNSPALRDLTYSVKSATLFSRVTVDLIRLENDLRSLIGARELPHMTPNLPTWAIDFASSSAIASKELDLRLEISEDEKTLFLSGILIDCVQKIGQVYHVSVEEEIDDKKLRESIIHSRCIMEEYQASCGRDDYVGGGTLYDAFWRTMLGNQIMGEMPQGSPKDYRAEYFEGYVKNDFSSPQVATWALAPRIFN</sequence>
<evidence type="ECO:0000313" key="2">
    <source>
        <dbReference type="EMBL" id="KAF3000693.1"/>
    </source>
</evidence>
<proteinExistence type="predicted"/>
<accession>A0A9P4TAY1</accession>
<dbReference type="PANTHER" id="PTHR24148">
    <property type="entry name" value="ANKYRIN REPEAT DOMAIN-CONTAINING PROTEIN 39 HOMOLOG-RELATED"/>
    <property type="match status" value="1"/>
</dbReference>
<evidence type="ECO:0000259" key="1">
    <source>
        <dbReference type="Pfam" id="PF06985"/>
    </source>
</evidence>